<dbReference type="AlphaFoldDB" id="A0A0D0AMN3"/>
<evidence type="ECO:0000313" key="1">
    <source>
        <dbReference type="EMBL" id="KIK35457.1"/>
    </source>
</evidence>
<name>A0A0D0AMN3_9AGAM</name>
<reference evidence="1 2" key="1">
    <citation type="submission" date="2014-04" db="EMBL/GenBank/DDBJ databases">
        <authorList>
            <consortium name="DOE Joint Genome Institute"/>
            <person name="Kuo A."/>
            <person name="Ruytinx J."/>
            <person name="Rineau F."/>
            <person name="Colpaert J."/>
            <person name="Kohler A."/>
            <person name="Nagy L.G."/>
            <person name="Floudas D."/>
            <person name="Copeland A."/>
            <person name="Barry K.W."/>
            <person name="Cichocki N."/>
            <person name="Veneault-Fourrey C."/>
            <person name="LaButti K."/>
            <person name="Lindquist E.A."/>
            <person name="Lipzen A."/>
            <person name="Lundell T."/>
            <person name="Morin E."/>
            <person name="Murat C."/>
            <person name="Sun H."/>
            <person name="Tunlid A."/>
            <person name="Henrissat B."/>
            <person name="Grigoriev I.V."/>
            <person name="Hibbett D.S."/>
            <person name="Martin F."/>
            <person name="Nordberg H.P."/>
            <person name="Cantor M.N."/>
            <person name="Hua S.X."/>
        </authorList>
    </citation>
    <scope>NUCLEOTIDE SEQUENCE [LARGE SCALE GENOMIC DNA]</scope>
    <source>
        <strain evidence="1 2">UH-Slu-Lm8-n1</strain>
    </source>
</reference>
<protein>
    <submittedName>
        <fullName evidence="1">Uncharacterized protein</fullName>
    </submittedName>
</protein>
<sequence>MRLMVPGQEGGGWGGGHWSCWGSCNHGLQYLKDQLSNMHFHKTVLHLGYSLRKQQIYDLYHQNRERMNSWSPSPRARKHHRSPMTVESDIAVTLNNHNIIGEEEQFIEYNDQVWVAASNDIAAELA</sequence>
<organism evidence="1 2">
    <name type="scientific">Suillus luteus UH-Slu-Lm8-n1</name>
    <dbReference type="NCBI Taxonomy" id="930992"/>
    <lineage>
        <taxon>Eukaryota</taxon>
        <taxon>Fungi</taxon>
        <taxon>Dikarya</taxon>
        <taxon>Basidiomycota</taxon>
        <taxon>Agaricomycotina</taxon>
        <taxon>Agaricomycetes</taxon>
        <taxon>Agaricomycetidae</taxon>
        <taxon>Boletales</taxon>
        <taxon>Suillineae</taxon>
        <taxon>Suillaceae</taxon>
        <taxon>Suillus</taxon>
    </lineage>
</organism>
<dbReference type="HOGENOM" id="CLU_1983047_0_0_1"/>
<accession>A0A0D0AMN3</accession>
<evidence type="ECO:0000313" key="2">
    <source>
        <dbReference type="Proteomes" id="UP000054485"/>
    </source>
</evidence>
<reference evidence="2" key="2">
    <citation type="submission" date="2015-01" db="EMBL/GenBank/DDBJ databases">
        <title>Evolutionary Origins and Diversification of the Mycorrhizal Mutualists.</title>
        <authorList>
            <consortium name="DOE Joint Genome Institute"/>
            <consortium name="Mycorrhizal Genomics Consortium"/>
            <person name="Kohler A."/>
            <person name="Kuo A."/>
            <person name="Nagy L.G."/>
            <person name="Floudas D."/>
            <person name="Copeland A."/>
            <person name="Barry K.W."/>
            <person name="Cichocki N."/>
            <person name="Veneault-Fourrey C."/>
            <person name="LaButti K."/>
            <person name="Lindquist E.A."/>
            <person name="Lipzen A."/>
            <person name="Lundell T."/>
            <person name="Morin E."/>
            <person name="Murat C."/>
            <person name="Riley R."/>
            <person name="Ohm R."/>
            <person name="Sun H."/>
            <person name="Tunlid A."/>
            <person name="Henrissat B."/>
            <person name="Grigoriev I.V."/>
            <person name="Hibbett D.S."/>
            <person name="Martin F."/>
        </authorList>
    </citation>
    <scope>NUCLEOTIDE SEQUENCE [LARGE SCALE GENOMIC DNA]</scope>
    <source>
        <strain evidence="2">UH-Slu-Lm8-n1</strain>
    </source>
</reference>
<proteinExistence type="predicted"/>
<gene>
    <name evidence="1" type="ORF">CY34DRAFT_109891</name>
</gene>
<dbReference type="InParanoid" id="A0A0D0AMN3"/>
<dbReference type="Proteomes" id="UP000054485">
    <property type="component" value="Unassembled WGS sequence"/>
</dbReference>
<dbReference type="EMBL" id="KN835622">
    <property type="protein sequence ID" value="KIK35457.1"/>
    <property type="molecule type" value="Genomic_DNA"/>
</dbReference>
<keyword evidence="2" id="KW-1185">Reference proteome</keyword>